<evidence type="ECO:0000256" key="15">
    <source>
        <dbReference type="ARBA" id="ARBA00023136"/>
    </source>
</evidence>
<dbReference type="GO" id="GO:0004326">
    <property type="term" value="F:tetrahydrofolylpolyglutamate synthase activity"/>
    <property type="evidence" value="ECO:0007669"/>
    <property type="project" value="UniProtKB-EC"/>
</dbReference>
<dbReference type="InterPro" id="IPR001645">
    <property type="entry name" value="Folylpolyglutamate_synth"/>
</dbReference>
<keyword evidence="21" id="KW-1185">Reference proteome</keyword>
<dbReference type="SUPFAM" id="SSF53244">
    <property type="entry name" value="MurD-like peptide ligases, peptide-binding domain"/>
    <property type="match status" value="1"/>
</dbReference>
<reference evidence="20 21" key="1">
    <citation type="submission" date="2016-04" db="EMBL/GenBank/DDBJ databases">
        <title>A degradative enzymes factory behind the ericoid mycorrhizal symbiosis.</title>
        <authorList>
            <consortium name="DOE Joint Genome Institute"/>
            <person name="Martino E."/>
            <person name="Morin E."/>
            <person name="Grelet G."/>
            <person name="Kuo A."/>
            <person name="Kohler A."/>
            <person name="Daghino S."/>
            <person name="Barry K."/>
            <person name="Choi C."/>
            <person name="Cichocki N."/>
            <person name="Clum A."/>
            <person name="Copeland A."/>
            <person name="Hainaut M."/>
            <person name="Haridas S."/>
            <person name="Labutti K."/>
            <person name="Lindquist E."/>
            <person name="Lipzen A."/>
            <person name="Khouja H.-R."/>
            <person name="Murat C."/>
            <person name="Ohm R."/>
            <person name="Olson A."/>
            <person name="Spatafora J."/>
            <person name="Veneault-Fourrey C."/>
            <person name="Henrissat B."/>
            <person name="Grigoriev I."/>
            <person name="Martin F."/>
            <person name="Perotto S."/>
        </authorList>
    </citation>
    <scope>NUCLEOTIDE SEQUENCE [LARGE SCALE GENOMIC DNA]</scope>
    <source>
        <strain evidence="20 21">F</strain>
    </source>
</reference>
<protein>
    <recommendedName>
        <fullName evidence="17">Folylpolyglutamate synthase</fullName>
        <ecNumber evidence="17">6.3.2.17</ecNumber>
    </recommendedName>
    <alternativeName>
        <fullName evidence="17">Folylpoly-gamma-glutamate synthetase</fullName>
    </alternativeName>
    <alternativeName>
        <fullName evidence="17">Tetrahydrofolylpolyglutamate synthase</fullName>
    </alternativeName>
</protein>
<comment type="catalytic activity">
    <reaction evidence="16 17">
        <text>(6S)-5,6,7,8-tetrahydrofolyl-(gamma-L-Glu)(n) + L-glutamate + ATP = (6S)-5,6,7,8-tetrahydrofolyl-(gamma-L-Glu)(n+1) + ADP + phosphate + H(+)</text>
        <dbReference type="Rhea" id="RHEA:10580"/>
        <dbReference type="Rhea" id="RHEA-COMP:14738"/>
        <dbReference type="Rhea" id="RHEA-COMP:14740"/>
        <dbReference type="ChEBI" id="CHEBI:15378"/>
        <dbReference type="ChEBI" id="CHEBI:29985"/>
        <dbReference type="ChEBI" id="CHEBI:30616"/>
        <dbReference type="ChEBI" id="CHEBI:43474"/>
        <dbReference type="ChEBI" id="CHEBI:141005"/>
        <dbReference type="ChEBI" id="CHEBI:456216"/>
        <dbReference type="EC" id="6.3.2.17"/>
    </reaction>
</comment>
<dbReference type="GO" id="GO:0006730">
    <property type="term" value="P:one-carbon metabolic process"/>
    <property type="evidence" value="ECO:0007669"/>
    <property type="project" value="UniProtKB-KW"/>
</dbReference>
<dbReference type="NCBIfam" id="TIGR01499">
    <property type="entry name" value="folC"/>
    <property type="match status" value="1"/>
</dbReference>
<evidence type="ECO:0000256" key="4">
    <source>
        <dbReference type="ARBA" id="ARBA00005150"/>
    </source>
</evidence>
<dbReference type="PANTHER" id="PTHR11136:SF5">
    <property type="entry name" value="FOLYLPOLYGLUTAMATE SYNTHASE, MITOCHONDRIAL"/>
    <property type="match status" value="1"/>
</dbReference>
<dbReference type="GO" id="GO:0005759">
    <property type="term" value="C:mitochondrial matrix"/>
    <property type="evidence" value="ECO:0007669"/>
    <property type="project" value="UniProtKB-SubCell"/>
</dbReference>
<dbReference type="InterPro" id="IPR036565">
    <property type="entry name" value="Mur-like_cat_sf"/>
</dbReference>
<dbReference type="InterPro" id="IPR036615">
    <property type="entry name" value="Mur_ligase_C_dom_sf"/>
</dbReference>
<evidence type="ECO:0000256" key="10">
    <source>
        <dbReference type="ARBA" id="ARBA00022741"/>
    </source>
</evidence>
<evidence type="ECO:0000256" key="14">
    <source>
        <dbReference type="ARBA" id="ARBA00023128"/>
    </source>
</evidence>
<keyword evidence="15" id="KW-0472">Membrane</keyword>
<dbReference type="EC" id="6.3.2.17" evidence="17"/>
<feature type="binding site" evidence="19">
    <location>
        <position position="134"/>
    </location>
    <ligand>
        <name>Mg(2+)</name>
        <dbReference type="ChEBI" id="CHEBI:18420"/>
        <label>1</label>
    </ligand>
</feature>
<evidence type="ECO:0000256" key="3">
    <source>
        <dbReference type="ARBA" id="ARBA00004496"/>
    </source>
</evidence>
<dbReference type="GO" id="GO:0005743">
    <property type="term" value="C:mitochondrial inner membrane"/>
    <property type="evidence" value="ECO:0007669"/>
    <property type="project" value="UniProtKB-SubCell"/>
</dbReference>
<dbReference type="UniPathway" id="UPA00850"/>
<dbReference type="FunFam" id="3.40.1190.10:FF:000009">
    <property type="entry name" value="Folylpolyglutamate synthase"/>
    <property type="match status" value="1"/>
</dbReference>
<comment type="similarity">
    <text evidence="5 17">Belongs to the folylpolyglutamate synthase family.</text>
</comment>
<keyword evidence="12 18" id="KW-0067">ATP-binding</keyword>
<accession>A0A2J6R144</accession>
<keyword evidence="9 19" id="KW-0479">Metal-binding</keyword>
<evidence type="ECO:0000256" key="19">
    <source>
        <dbReference type="PIRSR" id="PIRSR038895-2"/>
    </source>
</evidence>
<comment type="function">
    <text evidence="17">Catalyzes conversion of folates to polyglutamate derivatives allowing concentration of folate compounds in the cell and the intracellular retention of these cofactors, which are important substrates for most of the folate-dependent enzymes that are involved in one-carbon transfer reactions involved in purine, pyrimidine and amino acid synthesis.</text>
</comment>
<evidence type="ECO:0000256" key="17">
    <source>
        <dbReference type="PIRNR" id="PIRNR038895"/>
    </source>
</evidence>
<evidence type="ECO:0000256" key="12">
    <source>
        <dbReference type="ARBA" id="ARBA00022840"/>
    </source>
</evidence>
<dbReference type="GO" id="GO:0046872">
    <property type="term" value="F:metal ion binding"/>
    <property type="evidence" value="ECO:0007669"/>
    <property type="project" value="UniProtKB-KW"/>
</dbReference>
<dbReference type="Gene3D" id="3.90.190.20">
    <property type="entry name" value="Mur ligase, C-terminal domain"/>
    <property type="match status" value="1"/>
</dbReference>
<dbReference type="Proteomes" id="UP000235786">
    <property type="component" value="Unassembled WGS sequence"/>
</dbReference>
<dbReference type="PIRSF" id="PIRSF038895">
    <property type="entry name" value="FPGS"/>
    <property type="match status" value="1"/>
</dbReference>
<feature type="binding site" evidence="19">
    <location>
        <position position="205"/>
    </location>
    <ligand>
        <name>Mg(2+)</name>
        <dbReference type="ChEBI" id="CHEBI:18420"/>
        <label>1</label>
    </ligand>
</feature>
<keyword evidence="11" id="KW-0999">Mitochondrion inner membrane</keyword>
<keyword evidence="13 19" id="KW-0460">Magnesium</keyword>
<dbReference type="Gene3D" id="3.40.1190.10">
    <property type="entry name" value="Mur-like, catalytic domain"/>
    <property type="match status" value="1"/>
</dbReference>
<keyword evidence="10 18" id="KW-0547">Nucleotide-binding</keyword>
<feature type="binding site" evidence="19">
    <location>
        <position position="235"/>
    </location>
    <ligand>
        <name>Mg(2+)</name>
        <dbReference type="ChEBI" id="CHEBI:18420"/>
        <label>1</label>
    </ligand>
</feature>
<feature type="binding site" evidence="18">
    <location>
        <position position="356"/>
    </location>
    <ligand>
        <name>ATP</name>
        <dbReference type="ChEBI" id="CHEBI:30616"/>
    </ligand>
</feature>
<evidence type="ECO:0000256" key="16">
    <source>
        <dbReference type="ARBA" id="ARBA00047493"/>
    </source>
</evidence>
<evidence type="ECO:0000256" key="6">
    <source>
        <dbReference type="ARBA" id="ARBA00022490"/>
    </source>
</evidence>
<dbReference type="AlphaFoldDB" id="A0A2J6R144"/>
<evidence type="ECO:0000313" key="20">
    <source>
        <dbReference type="EMBL" id="PMD32233.1"/>
    </source>
</evidence>
<dbReference type="SUPFAM" id="SSF53623">
    <property type="entry name" value="MurD-like peptide ligases, catalytic domain"/>
    <property type="match status" value="1"/>
</dbReference>
<comment type="subcellular location">
    <subcellularLocation>
        <location evidence="3">Cytoplasm</location>
    </subcellularLocation>
    <subcellularLocation>
        <location evidence="1">Mitochondrion inner membrane</location>
    </subcellularLocation>
    <subcellularLocation>
        <location evidence="2">Mitochondrion matrix</location>
    </subcellularLocation>
</comment>
<evidence type="ECO:0000256" key="9">
    <source>
        <dbReference type="ARBA" id="ARBA00022723"/>
    </source>
</evidence>
<gene>
    <name evidence="20" type="ORF">L207DRAFT_518648</name>
</gene>
<proteinExistence type="inferred from homology"/>
<comment type="pathway">
    <text evidence="4 17">Cofactor biosynthesis; tetrahydrofolylpolyglutamate biosynthesis.</text>
</comment>
<evidence type="ECO:0000256" key="13">
    <source>
        <dbReference type="ARBA" id="ARBA00022842"/>
    </source>
</evidence>
<dbReference type="OrthoDB" id="5212574at2759"/>
<evidence type="ECO:0000256" key="8">
    <source>
        <dbReference type="ARBA" id="ARBA00022598"/>
    </source>
</evidence>
<evidence type="ECO:0000313" key="21">
    <source>
        <dbReference type="Proteomes" id="UP000235786"/>
    </source>
</evidence>
<name>A0A2J6R144_HYAVF</name>
<evidence type="ECO:0000256" key="1">
    <source>
        <dbReference type="ARBA" id="ARBA00004273"/>
    </source>
</evidence>
<dbReference type="InterPro" id="IPR018109">
    <property type="entry name" value="Folylpolyglutamate_synth_CS"/>
</dbReference>
<dbReference type="PANTHER" id="PTHR11136">
    <property type="entry name" value="FOLYLPOLYGLUTAMATE SYNTHASE-RELATED"/>
    <property type="match status" value="1"/>
</dbReference>
<organism evidence="20 21">
    <name type="scientific">Hyaloscypha variabilis (strain UAMH 11265 / GT02V1 / F)</name>
    <name type="common">Meliniomyces variabilis</name>
    <dbReference type="NCBI Taxonomy" id="1149755"/>
    <lineage>
        <taxon>Eukaryota</taxon>
        <taxon>Fungi</taxon>
        <taxon>Dikarya</taxon>
        <taxon>Ascomycota</taxon>
        <taxon>Pezizomycotina</taxon>
        <taxon>Leotiomycetes</taxon>
        <taxon>Helotiales</taxon>
        <taxon>Hyaloscyphaceae</taxon>
        <taxon>Hyaloscypha</taxon>
        <taxon>Hyaloscypha variabilis</taxon>
    </lineage>
</organism>
<keyword evidence="6" id="KW-0963">Cytoplasm</keyword>
<evidence type="ECO:0000256" key="5">
    <source>
        <dbReference type="ARBA" id="ARBA00008276"/>
    </source>
</evidence>
<evidence type="ECO:0000256" key="11">
    <source>
        <dbReference type="ARBA" id="ARBA00022792"/>
    </source>
</evidence>
<keyword evidence="7 17" id="KW-0554">One-carbon metabolism</keyword>
<dbReference type="GO" id="GO:0005829">
    <property type="term" value="C:cytosol"/>
    <property type="evidence" value="ECO:0007669"/>
    <property type="project" value="TreeGrafter"/>
</dbReference>
<evidence type="ECO:0000256" key="2">
    <source>
        <dbReference type="ARBA" id="ARBA00004305"/>
    </source>
</evidence>
<evidence type="ECO:0000256" key="7">
    <source>
        <dbReference type="ARBA" id="ARBA00022563"/>
    </source>
</evidence>
<sequence length="540" mass="59414">MALLLGRAFRQFGRMSRAQSCFSRRALLHVASKERTFKDAVALLATLNSNKQVVKAVSRSSKDANAFAIPEMLAYLRKAGYTPDDFNRMKFIHIAGTKGKGSTCVMIESILLQYRNGDNRSQTNMLGKIGLYTSPHLTDVRERIRIDGKPVSEQLFARYFFELWDRFSGSKSDADLDVQPGYFRYLTILALHTFIGEGVETGIIECGIGGEYDSTNILPQEAVTTTAITSLGLDHIGMLGETIEEIAWHKAGIMKQGVPAFTVNQVPKAQVILAERATEKGVDLGVVEASTALEDVKLGLEGKFQRENAALAVSIAACHLRNLGISHDVLLPRPAILKPLPGKFIKGLELVKWPGRCQVLADGNITWCLDGAHTTDSLREAATWFNEHMVQTQNGVNPRTATMLIFNQTERDGAALLRGLMTALYRVNCVGVIFPYHSPAGRPAQRLGRAMFTYAAFPTNTPFMVSTGKQTVDLKAQDRLASVYQSLDGNGLHMSYASIEEAVQLARRVSDDDEPLLVFVTGSLHLVGGVLQVLKRIKRD</sequence>
<dbReference type="InterPro" id="IPR023600">
    <property type="entry name" value="Folylpolyglutamate_synth_euk"/>
</dbReference>
<evidence type="ECO:0000256" key="18">
    <source>
        <dbReference type="PIRSR" id="PIRSR038895-1"/>
    </source>
</evidence>
<comment type="cofactor">
    <cofactor evidence="17">
        <name>a monovalent cation</name>
        <dbReference type="ChEBI" id="CHEBI:60242"/>
    </cofactor>
    <text evidence="17">A monovalent cation.</text>
</comment>
<keyword evidence="8 17" id="KW-0436">Ligase</keyword>
<feature type="binding site" evidence="18">
    <location>
        <position position="370"/>
    </location>
    <ligand>
        <name>ATP</name>
        <dbReference type="ChEBI" id="CHEBI:30616"/>
    </ligand>
</feature>
<keyword evidence="14" id="KW-0496">Mitochondrion</keyword>
<dbReference type="GO" id="GO:0005524">
    <property type="term" value="F:ATP binding"/>
    <property type="evidence" value="ECO:0007669"/>
    <property type="project" value="UniProtKB-KW"/>
</dbReference>
<dbReference type="STRING" id="1149755.A0A2J6R144"/>
<dbReference type="EMBL" id="KZ613959">
    <property type="protein sequence ID" value="PMD32233.1"/>
    <property type="molecule type" value="Genomic_DNA"/>
</dbReference>
<dbReference type="PROSITE" id="PS01012">
    <property type="entry name" value="FOLYLPOLYGLU_SYNT_2"/>
    <property type="match status" value="1"/>
</dbReference>